<name>A0ABV0RMK3_9TELE</name>
<keyword evidence="3" id="KW-0963">Cytoplasm</keyword>
<feature type="domain" description="Myosin tail" evidence="9">
    <location>
        <begin position="1"/>
        <end position="41"/>
    </location>
</feature>
<feature type="non-terminal residue" evidence="10">
    <location>
        <position position="178"/>
    </location>
</feature>
<dbReference type="SUPFAM" id="SSF90257">
    <property type="entry name" value="Myosin rod fragments"/>
    <property type="match status" value="1"/>
</dbReference>
<keyword evidence="5" id="KW-0518">Myosin</keyword>
<reference evidence="10 11" key="1">
    <citation type="submission" date="2021-06" db="EMBL/GenBank/DDBJ databases">
        <authorList>
            <person name="Palmer J.M."/>
        </authorList>
    </citation>
    <scope>NUCLEOTIDE SEQUENCE [LARGE SCALE GENOMIC DNA]</scope>
    <source>
        <strain evidence="10 11">XC_2019</strain>
        <tissue evidence="10">Muscle</tissue>
    </source>
</reference>
<accession>A0ABV0RMK3</accession>
<evidence type="ECO:0000256" key="5">
    <source>
        <dbReference type="ARBA" id="ARBA00023123"/>
    </source>
</evidence>
<dbReference type="Gene3D" id="6.10.250.2420">
    <property type="match status" value="1"/>
</dbReference>
<feature type="region of interest" description="Disordered" evidence="8">
    <location>
        <begin position="154"/>
        <end position="178"/>
    </location>
</feature>
<dbReference type="InterPro" id="IPR002928">
    <property type="entry name" value="Myosin_tail"/>
</dbReference>
<dbReference type="PANTHER" id="PTHR46349:SF7">
    <property type="entry name" value="MYOSIN TAIL DOMAIN-CONTAINING PROTEIN"/>
    <property type="match status" value="1"/>
</dbReference>
<evidence type="ECO:0000313" key="10">
    <source>
        <dbReference type="EMBL" id="MEQ2209403.1"/>
    </source>
</evidence>
<keyword evidence="6" id="KW-0505">Motor protein</keyword>
<dbReference type="EMBL" id="JAHRIN010051294">
    <property type="protein sequence ID" value="MEQ2209403.1"/>
    <property type="molecule type" value="Genomic_DNA"/>
</dbReference>
<proteinExistence type="predicted"/>
<dbReference type="Pfam" id="PF01576">
    <property type="entry name" value="Myosin_tail_1"/>
    <property type="match status" value="2"/>
</dbReference>
<dbReference type="Proteomes" id="UP001434883">
    <property type="component" value="Unassembled WGS sequence"/>
</dbReference>
<evidence type="ECO:0000313" key="11">
    <source>
        <dbReference type="Proteomes" id="UP001434883"/>
    </source>
</evidence>
<feature type="region of interest" description="Disordered" evidence="8">
    <location>
        <begin position="48"/>
        <end position="68"/>
    </location>
</feature>
<evidence type="ECO:0000256" key="1">
    <source>
        <dbReference type="ARBA" id="ARBA00004657"/>
    </source>
</evidence>
<protein>
    <recommendedName>
        <fullName evidence="9">Myosin tail domain-containing protein</fullName>
    </recommendedName>
</protein>
<organism evidence="10 11">
    <name type="scientific">Xenoophorus captivus</name>
    <dbReference type="NCBI Taxonomy" id="1517983"/>
    <lineage>
        <taxon>Eukaryota</taxon>
        <taxon>Metazoa</taxon>
        <taxon>Chordata</taxon>
        <taxon>Craniata</taxon>
        <taxon>Vertebrata</taxon>
        <taxon>Euteleostomi</taxon>
        <taxon>Actinopterygii</taxon>
        <taxon>Neopterygii</taxon>
        <taxon>Teleostei</taxon>
        <taxon>Neoteleostei</taxon>
        <taxon>Acanthomorphata</taxon>
        <taxon>Ovalentaria</taxon>
        <taxon>Atherinomorphae</taxon>
        <taxon>Cyprinodontiformes</taxon>
        <taxon>Goodeidae</taxon>
        <taxon>Xenoophorus</taxon>
    </lineage>
</organism>
<evidence type="ECO:0000256" key="2">
    <source>
        <dbReference type="ARBA" id="ARBA00022433"/>
    </source>
</evidence>
<evidence type="ECO:0000256" key="8">
    <source>
        <dbReference type="SAM" id="MobiDB-lite"/>
    </source>
</evidence>
<keyword evidence="7" id="KW-0514">Muscle protein</keyword>
<comment type="caution">
    <text evidence="10">The sequence shown here is derived from an EMBL/GenBank/DDBJ whole genome shotgun (WGS) entry which is preliminary data.</text>
</comment>
<comment type="subcellular location">
    <subcellularLocation>
        <location evidence="1">Cytoplasm</location>
        <location evidence="1">Myofibril</location>
    </subcellularLocation>
</comment>
<keyword evidence="4" id="KW-0175">Coiled coil</keyword>
<sequence length="178" mass="21145">MKDLLRELEELRLSRDDAVNVAKETEKKLKSMEADALHFQEVWVKELSSERSNSQRLEGARSQLDRQNKDLKQKLQELEVTIKSKERQQASRLVRKTEKKLKEVMLQVDDERRNTEQFKDQVDKTNSRMQQLKRQLEETEEELTRANVYRRRLQRDLDDATESADAMNREVSSLKGKL</sequence>
<evidence type="ECO:0000256" key="7">
    <source>
        <dbReference type="ARBA" id="ARBA00023179"/>
    </source>
</evidence>
<evidence type="ECO:0000256" key="4">
    <source>
        <dbReference type="ARBA" id="ARBA00023054"/>
    </source>
</evidence>
<gene>
    <name evidence="10" type="ORF">XENOCAPTIV_029752</name>
</gene>
<evidence type="ECO:0000256" key="3">
    <source>
        <dbReference type="ARBA" id="ARBA00022490"/>
    </source>
</evidence>
<evidence type="ECO:0000259" key="9">
    <source>
        <dbReference type="Pfam" id="PF01576"/>
    </source>
</evidence>
<evidence type="ECO:0000256" key="6">
    <source>
        <dbReference type="ARBA" id="ARBA00023175"/>
    </source>
</evidence>
<keyword evidence="2" id="KW-0787">Thick filament</keyword>
<feature type="domain" description="Myosin tail" evidence="9">
    <location>
        <begin position="83"/>
        <end position="178"/>
    </location>
</feature>
<dbReference type="PANTHER" id="PTHR46349">
    <property type="entry name" value="CINGULIN-LIKE PROTEIN 1-RELATED"/>
    <property type="match status" value="1"/>
</dbReference>
<keyword evidence="11" id="KW-1185">Reference proteome</keyword>